<dbReference type="PROSITE" id="PS50995">
    <property type="entry name" value="HTH_MARR_2"/>
    <property type="match status" value="1"/>
</dbReference>
<dbReference type="RefSeq" id="WP_061608893.1">
    <property type="nucleotide sequence ID" value="NZ_JEMA01000533.1"/>
</dbReference>
<evidence type="ECO:0000313" key="3">
    <source>
        <dbReference type="Proteomes" id="UP000075260"/>
    </source>
</evidence>
<dbReference type="Pfam" id="PF12802">
    <property type="entry name" value="MarR_2"/>
    <property type="match status" value="1"/>
</dbReference>
<dbReference type="OrthoDB" id="162531at2"/>
<dbReference type="Gene3D" id="1.10.10.10">
    <property type="entry name" value="Winged helix-like DNA-binding domain superfamily/Winged helix DNA-binding domain"/>
    <property type="match status" value="1"/>
</dbReference>
<feature type="domain" description="HTH marR-type" evidence="1">
    <location>
        <begin position="1"/>
        <end position="142"/>
    </location>
</feature>
<dbReference type="InterPro" id="IPR039422">
    <property type="entry name" value="MarR/SlyA-like"/>
</dbReference>
<dbReference type="SMART" id="SM00347">
    <property type="entry name" value="HTH_MARR"/>
    <property type="match status" value="1"/>
</dbReference>
<dbReference type="AlphaFoldDB" id="A0A150QLD7"/>
<reference evidence="2 3" key="1">
    <citation type="submission" date="2014-02" db="EMBL/GenBank/DDBJ databases">
        <title>The small core and large imbalanced accessory genome model reveals a collaborative survival strategy of Sorangium cellulosum strains in nature.</title>
        <authorList>
            <person name="Han K."/>
            <person name="Peng R."/>
            <person name="Blom J."/>
            <person name="Li Y.-Z."/>
        </authorList>
    </citation>
    <scope>NUCLEOTIDE SEQUENCE [LARGE SCALE GENOMIC DNA]</scope>
    <source>
        <strain evidence="2 3">So0008-312</strain>
    </source>
</reference>
<evidence type="ECO:0000259" key="1">
    <source>
        <dbReference type="PROSITE" id="PS50995"/>
    </source>
</evidence>
<dbReference type="EMBL" id="JEMA01000533">
    <property type="protein sequence ID" value="KYF68774.1"/>
    <property type="molecule type" value="Genomic_DNA"/>
</dbReference>
<gene>
    <name evidence="2" type="ORF">BE15_08755</name>
</gene>
<protein>
    <recommendedName>
        <fullName evidence="1">HTH marR-type domain-containing protein</fullName>
    </recommendedName>
</protein>
<organism evidence="2 3">
    <name type="scientific">Sorangium cellulosum</name>
    <name type="common">Polyangium cellulosum</name>
    <dbReference type="NCBI Taxonomy" id="56"/>
    <lineage>
        <taxon>Bacteria</taxon>
        <taxon>Pseudomonadati</taxon>
        <taxon>Myxococcota</taxon>
        <taxon>Polyangia</taxon>
        <taxon>Polyangiales</taxon>
        <taxon>Polyangiaceae</taxon>
        <taxon>Sorangium</taxon>
    </lineage>
</organism>
<evidence type="ECO:0000313" key="2">
    <source>
        <dbReference type="EMBL" id="KYF68774.1"/>
    </source>
</evidence>
<dbReference type="InterPro" id="IPR036388">
    <property type="entry name" value="WH-like_DNA-bd_sf"/>
</dbReference>
<dbReference type="GO" id="GO:0006950">
    <property type="term" value="P:response to stress"/>
    <property type="evidence" value="ECO:0007669"/>
    <property type="project" value="TreeGrafter"/>
</dbReference>
<dbReference type="GO" id="GO:0003700">
    <property type="term" value="F:DNA-binding transcription factor activity"/>
    <property type="evidence" value="ECO:0007669"/>
    <property type="project" value="InterPro"/>
</dbReference>
<comment type="caution">
    <text evidence="2">The sequence shown here is derived from an EMBL/GenBank/DDBJ whole genome shotgun (WGS) entry which is preliminary data.</text>
</comment>
<dbReference type="InterPro" id="IPR000835">
    <property type="entry name" value="HTH_MarR-typ"/>
</dbReference>
<dbReference type="InterPro" id="IPR036390">
    <property type="entry name" value="WH_DNA-bd_sf"/>
</dbReference>
<dbReference type="PANTHER" id="PTHR33164">
    <property type="entry name" value="TRANSCRIPTIONAL REGULATOR, MARR FAMILY"/>
    <property type="match status" value="1"/>
</dbReference>
<proteinExistence type="predicted"/>
<name>A0A150QLD7_SORCE</name>
<dbReference type="PANTHER" id="PTHR33164:SF43">
    <property type="entry name" value="HTH-TYPE TRANSCRIPTIONAL REPRESSOR YETL"/>
    <property type="match status" value="1"/>
</dbReference>
<sequence>MTTAGQPVDHAQRALRLSHRLHHWAAASVQASRPGQELSLRQLGALIGIREGRTSPGALARRLRVTPAVVAGMVDRLVRQGHVWREADPDGRRRLWLALTESGLAVSRTAELALAESLAVELAAAGAPELEGLRRALDLLERALAALETRTPGSADGGSGAEDTD</sequence>
<dbReference type="SUPFAM" id="SSF46785">
    <property type="entry name" value="Winged helix' DNA-binding domain"/>
    <property type="match status" value="1"/>
</dbReference>
<accession>A0A150QLD7</accession>
<dbReference type="Proteomes" id="UP000075260">
    <property type="component" value="Unassembled WGS sequence"/>
</dbReference>